<organism evidence="2 3">
    <name type="scientific">Klebsiella phage N1M2</name>
    <dbReference type="NCBI Taxonomy" id="2664939"/>
    <lineage>
        <taxon>Viruses</taxon>
        <taxon>Duplodnaviria</taxon>
        <taxon>Heunggongvirae</taxon>
        <taxon>Uroviricota</taxon>
        <taxon>Caudoviricetes</taxon>
        <taxon>Chimalliviridae</taxon>
        <taxon>Nimduovirus</taxon>
        <taxon>Nimduovirus N1M2</taxon>
    </lineage>
</organism>
<feature type="transmembrane region" description="Helical" evidence="1">
    <location>
        <begin position="52"/>
        <end position="70"/>
    </location>
</feature>
<gene>
    <name evidence="2" type="ORF">N1M2_140</name>
</gene>
<evidence type="ECO:0000313" key="3">
    <source>
        <dbReference type="Proteomes" id="UP000464669"/>
    </source>
</evidence>
<evidence type="ECO:0000256" key="1">
    <source>
        <dbReference type="SAM" id="Phobius"/>
    </source>
</evidence>
<feature type="transmembrane region" description="Helical" evidence="1">
    <location>
        <begin position="6"/>
        <end position="31"/>
    </location>
</feature>
<sequence>MTIDLIVNFIIISTLFITFGLMSVIEGMKALRKYWDDKSKLDKELTKVKRSLWINVFVFIGLVMLHLFIADVPIW</sequence>
<name>A0A6B7ZER4_9CAUD</name>
<keyword evidence="1" id="KW-1133">Transmembrane helix</keyword>
<keyword evidence="1" id="KW-0472">Membrane</keyword>
<keyword evidence="1" id="KW-0812">Transmembrane</keyword>
<keyword evidence="3" id="KW-1185">Reference proteome</keyword>
<dbReference type="Proteomes" id="UP000464669">
    <property type="component" value="Segment"/>
</dbReference>
<accession>A0A6B7ZER4</accession>
<evidence type="ECO:0000313" key="2">
    <source>
        <dbReference type="EMBL" id="QGH72003.1"/>
    </source>
</evidence>
<reference evidence="2 3" key="1">
    <citation type="submission" date="2019-11" db="EMBL/GenBank/DDBJ databases">
        <authorList>
            <person name="Lewis R."/>
            <person name="Clooney A.G."/>
            <person name="Stockdale S.R."/>
            <person name="Buttimer C."/>
            <person name="Draper L.A."/>
            <person name="Ross R.P."/>
            <person name="Hill C."/>
        </authorList>
    </citation>
    <scope>NUCLEOTIDE SEQUENCE [LARGE SCALE GENOMIC DNA]</scope>
</reference>
<dbReference type="EMBL" id="MN642089">
    <property type="protein sequence ID" value="QGH72003.1"/>
    <property type="molecule type" value="Genomic_DNA"/>
</dbReference>
<proteinExistence type="predicted"/>
<protein>
    <submittedName>
        <fullName evidence="2">Uncharacterized protein</fullName>
    </submittedName>
</protein>